<keyword evidence="6" id="KW-0436">Ligase</keyword>
<comment type="similarity">
    <text evidence="1 5">Belongs to the 5-formyltetrahydrofolate cyclo-ligase family.</text>
</comment>
<evidence type="ECO:0000313" key="6">
    <source>
        <dbReference type="EMBL" id="TFB23798.1"/>
    </source>
</evidence>
<protein>
    <recommendedName>
        <fullName evidence="5">5-formyltetrahydrofolate cyclo-ligase</fullName>
        <ecNumber evidence="5">6.3.3.2</ecNumber>
    </recommendedName>
</protein>
<dbReference type="PANTHER" id="PTHR23407:SF1">
    <property type="entry name" value="5-FORMYLTETRAHYDROFOLATE CYCLO-LIGASE"/>
    <property type="match status" value="1"/>
</dbReference>
<dbReference type="GO" id="GO:0005524">
    <property type="term" value="F:ATP binding"/>
    <property type="evidence" value="ECO:0007669"/>
    <property type="project" value="UniProtKB-KW"/>
</dbReference>
<proteinExistence type="inferred from homology"/>
<name>A0A4Y8IQF1_9BACI</name>
<dbReference type="GO" id="GO:0035999">
    <property type="term" value="P:tetrahydrofolate interconversion"/>
    <property type="evidence" value="ECO:0007669"/>
    <property type="project" value="TreeGrafter"/>
</dbReference>
<keyword evidence="2 4" id="KW-0547">Nucleotide-binding</keyword>
<dbReference type="PIRSF" id="PIRSF006806">
    <property type="entry name" value="FTHF_cligase"/>
    <property type="match status" value="1"/>
</dbReference>
<dbReference type="GO" id="GO:0030272">
    <property type="term" value="F:5-formyltetrahydrofolate cyclo-ligase activity"/>
    <property type="evidence" value="ECO:0007669"/>
    <property type="project" value="UniProtKB-EC"/>
</dbReference>
<comment type="caution">
    <text evidence="6">The sequence shown here is derived from an EMBL/GenBank/DDBJ whole genome shotgun (WGS) entry which is preliminary data.</text>
</comment>
<keyword evidence="5" id="KW-0479">Metal-binding</keyword>
<gene>
    <name evidence="6" type="ORF">E3U55_03010</name>
</gene>
<dbReference type="AlphaFoldDB" id="A0A4Y8IQF1"/>
<dbReference type="PANTHER" id="PTHR23407">
    <property type="entry name" value="ATPASE INHIBITOR/5-FORMYLTETRAHYDROFOLATE CYCLO-LIGASE"/>
    <property type="match status" value="1"/>
</dbReference>
<feature type="binding site" evidence="4">
    <location>
        <begin position="16"/>
        <end position="20"/>
    </location>
    <ligand>
        <name>ATP</name>
        <dbReference type="ChEBI" id="CHEBI:30616"/>
    </ligand>
</feature>
<evidence type="ECO:0000256" key="1">
    <source>
        <dbReference type="ARBA" id="ARBA00010638"/>
    </source>
</evidence>
<dbReference type="NCBIfam" id="TIGR02727">
    <property type="entry name" value="MTHFS_bact"/>
    <property type="match status" value="1"/>
</dbReference>
<feature type="binding site" evidence="4">
    <location>
        <begin position="147"/>
        <end position="155"/>
    </location>
    <ligand>
        <name>ATP</name>
        <dbReference type="ChEBI" id="CHEBI:30616"/>
    </ligand>
</feature>
<comment type="catalytic activity">
    <reaction evidence="5">
        <text>(6S)-5-formyl-5,6,7,8-tetrahydrofolate + ATP = (6R)-5,10-methenyltetrahydrofolate + ADP + phosphate</text>
        <dbReference type="Rhea" id="RHEA:10488"/>
        <dbReference type="ChEBI" id="CHEBI:30616"/>
        <dbReference type="ChEBI" id="CHEBI:43474"/>
        <dbReference type="ChEBI" id="CHEBI:57455"/>
        <dbReference type="ChEBI" id="CHEBI:57457"/>
        <dbReference type="ChEBI" id="CHEBI:456216"/>
        <dbReference type="EC" id="6.3.3.2"/>
    </reaction>
</comment>
<keyword evidence="3 4" id="KW-0067">ATP-binding</keyword>
<dbReference type="Proteomes" id="UP000297975">
    <property type="component" value="Unassembled WGS sequence"/>
</dbReference>
<accession>A0A4Y8IQF1</accession>
<keyword evidence="7" id="KW-1185">Reference proteome</keyword>
<evidence type="ECO:0000313" key="7">
    <source>
        <dbReference type="Proteomes" id="UP000297975"/>
    </source>
</evidence>
<comment type="cofactor">
    <cofactor evidence="5">
        <name>Mg(2+)</name>
        <dbReference type="ChEBI" id="CHEBI:18420"/>
    </cofactor>
</comment>
<dbReference type="InterPro" id="IPR002698">
    <property type="entry name" value="FTHF_cligase"/>
</dbReference>
<evidence type="ECO:0000256" key="4">
    <source>
        <dbReference type="PIRSR" id="PIRSR006806-1"/>
    </source>
</evidence>
<evidence type="ECO:0000256" key="3">
    <source>
        <dbReference type="ARBA" id="ARBA00022840"/>
    </source>
</evidence>
<evidence type="ECO:0000256" key="5">
    <source>
        <dbReference type="RuleBase" id="RU361279"/>
    </source>
</evidence>
<dbReference type="OrthoDB" id="9801938at2"/>
<feature type="binding site" evidence="4">
    <location>
        <position position="62"/>
    </location>
    <ligand>
        <name>substrate</name>
    </ligand>
</feature>
<keyword evidence="5" id="KW-0460">Magnesium</keyword>
<evidence type="ECO:0000256" key="2">
    <source>
        <dbReference type="ARBA" id="ARBA00022741"/>
    </source>
</evidence>
<dbReference type="Gene3D" id="3.40.50.10420">
    <property type="entry name" value="NagB/RpiA/CoA transferase-like"/>
    <property type="match status" value="1"/>
</dbReference>
<dbReference type="Pfam" id="PF01812">
    <property type="entry name" value="5-FTHF_cyc-lig"/>
    <property type="match status" value="1"/>
</dbReference>
<dbReference type="GO" id="GO:0046872">
    <property type="term" value="F:metal ion binding"/>
    <property type="evidence" value="ECO:0007669"/>
    <property type="project" value="UniProtKB-KW"/>
</dbReference>
<feature type="binding site" evidence="4">
    <location>
        <position position="67"/>
    </location>
    <ligand>
        <name>substrate</name>
    </ligand>
</feature>
<organism evidence="6 7">
    <name type="scientific">Filobacillus milosensis</name>
    <dbReference type="NCBI Taxonomy" id="94137"/>
    <lineage>
        <taxon>Bacteria</taxon>
        <taxon>Bacillati</taxon>
        <taxon>Bacillota</taxon>
        <taxon>Bacilli</taxon>
        <taxon>Bacillales</taxon>
        <taxon>Bacillaceae</taxon>
        <taxon>Filobacillus</taxon>
    </lineage>
</organism>
<dbReference type="EMBL" id="SOPW01000003">
    <property type="protein sequence ID" value="TFB23798.1"/>
    <property type="molecule type" value="Genomic_DNA"/>
</dbReference>
<dbReference type="SUPFAM" id="SSF100950">
    <property type="entry name" value="NagB/RpiA/CoA transferase-like"/>
    <property type="match status" value="1"/>
</dbReference>
<sequence length="202" mass="23948">MCLILVVSGEWNLVYKETFRILSKRLLRQITKEQKKEYLNDISNRLYLSEWWMSSDVIALTIARKIELETLPIIETAWKQQKTVVIPKCYPDQDHSMNFYKFTNQHELENVFLDLYEPKEDKQKLVQPSEIDLIIVPGLLYDYQGYRIGYGGGYYDRYLSKYSNAKISIAMEQQLVKHLPHDQYDLPVDGIITEKDTYYTNV</sequence>
<dbReference type="InterPro" id="IPR037171">
    <property type="entry name" value="NagB/RpiA_transferase-like"/>
</dbReference>
<reference evidence="6 7" key="1">
    <citation type="submission" date="2019-03" db="EMBL/GenBank/DDBJ databases">
        <authorList>
            <person name="He R.-H."/>
        </authorList>
    </citation>
    <scope>NUCLEOTIDE SEQUENCE [LARGE SCALE GENOMIC DNA]</scope>
    <source>
        <strain evidence="7">SH 714</strain>
    </source>
</reference>
<dbReference type="EC" id="6.3.3.2" evidence="5"/>
<dbReference type="GO" id="GO:0009396">
    <property type="term" value="P:folic acid-containing compound biosynthetic process"/>
    <property type="evidence" value="ECO:0007669"/>
    <property type="project" value="TreeGrafter"/>
</dbReference>
<dbReference type="InterPro" id="IPR024185">
    <property type="entry name" value="FTHF_cligase-like_sf"/>
</dbReference>